<dbReference type="AlphaFoldDB" id="A0A2S7MWR4"/>
<dbReference type="SUPFAM" id="SSF103473">
    <property type="entry name" value="MFS general substrate transporter"/>
    <property type="match status" value="1"/>
</dbReference>
<evidence type="ECO:0000259" key="10">
    <source>
        <dbReference type="PROSITE" id="PS50850"/>
    </source>
</evidence>
<keyword evidence="6 9" id="KW-1133">Transmembrane helix</keyword>
<dbReference type="InterPro" id="IPR005279">
    <property type="entry name" value="Dipep/tripep_permease"/>
</dbReference>
<evidence type="ECO:0000256" key="8">
    <source>
        <dbReference type="RuleBase" id="RU003755"/>
    </source>
</evidence>
<gene>
    <name evidence="11" type="ORF">CYL18_15445</name>
</gene>
<sequence>MSANTSALNNKKHPPGLYLLFLTEMWERFSYYGMRAILILYLTTELVSGGLGIDSSVALSIYGFYTGAVYFTPIVGGWLADRYLGHRLSITIGGSLMALGNIALFAHQSKTALFIGLGLMIIGNGFFKPNISTLLGDLYKGNESRRDAGFTIFYMGINIGAFFAPLLIGFLSEDLFASTANGVMHYGFRYGFLASAIGMIIGQVLFNTLANKYLGDIGKRPAVAQIANKTGAKDKQPLTKAEKQRTMVILIITCFVVFFWAGFEQAGSSLTLYTKDFVDREVFGWTVPISWFQSLNPLFIVLLAPAISALWIKLANSKRGDLPVPTKMGMGMITLGLGYIVLLFAVFQTGNDAATMAQKANMMFIIVTYLMHTLGELFLSPVGLSFVSRVAPVKLASLLMGVWLASSGVANILAGQLAAVTQSLGYFEVFAVIGGLAIFFGLLLLALSKKLVAMMETK</sequence>
<dbReference type="InterPro" id="IPR000109">
    <property type="entry name" value="POT_fam"/>
</dbReference>
<feature type="transmembrane region" description="Helical" evidence="9">
    <location>
        <begin position="246"/>
        <end position="263"/>
    </location>
</feature>
<evidence type="ECO:0000256" key="5">
    <source>
        <dbReference type="ARBA" id="ARBA00022692"/>
    </source>
</evidence>
<evidence type="ECO:0000256" key="6">
    <source>
        <dbReference type="ARBA" id="ARBA00022989"/>
    </source>
</evidence>
<feature type="transmembrane region" description="Helical" evidence="9">
    <location>
        <begin position="87"/>
        <end position="105"/>
    </location>
</feature>
<dbReference type="EMBL" id="PKOZ01000012">
    <property type="protein sequence ID" value="PQD94262.1"/>
    <property type="molecule type" value="Genomic_DNA"/>
</dbReference>
<evidence type="ECO:0000256" key="9">
    <source>
        <dbReference type="SAM" id="Phobius"/>
    </source>
</evidence>
<name>A0A2S7MWR4_9BACI</name>
<proteinExistence type="inferred from homology"/>
<dbReference type="PROSITE" id="PS50850">
    <property type="entry name" value="MFS"/>
    <property type="match status" value="1"/>
</dbReference>
<feature type="transmembrane region" description="Helical" evidence="9">
    <location>
        <begin position="32"/>
        <end position="53"/>
    </location>
</feature>
<accession>A0A2S7MWR4</accession>
<dbReference type="NCBIfam" id="TIGR00924">
    <property type="entry name" value="yjdL_sub1_fam"/>
    <property type="match status" value="2"/>
</dbReference>
<keyword evidence="4" id="KW-1003">Cell membrane</keyword>
<reference evidence="11 12" key="1">
    <citation type="submission" date="2017-12" db="EMBL/GenBank/DDBJ databases">
        <title>Taxonomic description and draft genome of Pradoshia cofamensis Gen. nov., sp. nov., a thermotolerant bacillale isolated from anterior gut of earthworm Eisenia fetida.</title>
        <authorList>
            <person name="Saha T."/>
            <person name="Chakraborty R."/>
        </authorList>
    </citation>
    <scope>NUCLEOTIDE SEQUENCE [LARGE SCALE GENOMIC DNA]</scope>
    <source>
        <strain evidence="11 12">EAG3</strain>
    </source>
</reference>
<dbReference type="CDD" id="cd17346">
    <property type="entry name" value="MFS_DtpA_like"/>
    <property type="match status" value="1"/>
</dbReference>
<dbReference type="GO" id="GO:0005886">
    <property type="term" value="C:plasma membrane"/>
    <property type="evidence" value="ECO:0007669"/>
    <property type="project" value="UniProtKB-SubCell"/>
</dbReference>
<dbReference type="InterPro" id="IPR018456">
    <property type="entry name" value="PTR2_symporter_CS"/>
</dbReference>
<feature type="transmembrane region" description="Helical" evidence="9">
    <location>
        <begin position="190"/>
        <end position="210"/>
    </location>
</feature>
<feature type="transmembrane region" description="Helical" evidence="9">
    <location>
        <begin position="148"/>
        <end position="170"/>
    </location>
</feature>
<evidence type="ECO:0000256" key="4">
    <source>
        <dbReference type="ARBA" id="ARBA00022475"/>
    </source>
</evidence>
<feature type="transmembrane region" description="Helical" evidence="9">
    <location>
        <begin position="59"/>
        <end position="80"/>
    </location>
</feature>
<feature type="transmembrane region" description="Helical" evidence="9">
    <location>
        <begin position="328"/>
        <end position="350"/>
    </location>
</feature>
<dbReference type="InterPro" id="IPR036259">
    <property type="entry name" value="MFS_trans_sf"/>
</dbReference>
<dbReference type="PANTHER" id="PTHR23517">
    <property type="entry name" value="RESISTANCE PROTEIN MDTM, PUTATIVE-RELATED-RELATED"/>
    <property type="match status" value="1"/>
</dbReference>
<dbReference type="PROSITE" id="PS01023">
    <property type="entry name" value="PTR2_2"/>
    <property type="match status" value="1"/>
</dbReference>
<dbReference type="GO" id="GO:1904680">
    <property type="term" value="F:peptide transmembrane transporter activity"/>
    <property type="evidence" value="ECO:0007669"/>
    <property type="project" value="InterPro"/>
</dbReference>
<keyword evidence="12" id="KW-1185">Reference proteome</keyword>
<dbReference type="GO" id="GO:0006857">
    <property type="term" value="P:oligopeptide transport"/>
    <property type="evidence" value="ECO:0007669"/>
    <property type="project" value="InterPro"/>
</dbReference>
<keyword evidence="5 8" id="KW-0812">Transmembrane</keyword>
<protein>
    <submittedName>
        <fullName evidence="11">MFS transporter</fullName>
    </submittedName>
</protein>
<feature type="transmembrane region" description="Helical" evidence="9">
    <location>
        <begin position="362"/>
        <end position="386"/>
    </location>
</feature>
<dbReference type="PANTHER" id="PTHR23517:SF15">
    <property type="entry name" value="PROTON-DEPENDENT OLIGOPEPTIDE FAMILY TRANSPORT PROTEIN"/>
    <property type="match status" value="1"/>
</dbReference>
<dbReference type="OrthoDB" id="9772725at2"/>
<comment type="similarity">
    <text evidence="2 8">Belongs to the major facilitator superfamily. Proton-dependent oligopeptide transporter (POT/PTR) (TC 2.A.17) family.</text>
</comment>
<evidence type="ECO:0000256" key="2">
    <source>
        <dbReference type="ARBA" id="ARBA00005982"/>
    </source>
</evidence>
<dbReference type="InterPro" id="IPR050171">
    <property type="entry name" value="MFS_Transporters"/>
</dbReference>
<feature type="domain" description="Major facilitator superfamily (MFS) profile" evidence="10">
    <location>
        <begin position="19"/>
        <end position="449"/>
    </location>
</feature>
<evidence type="ECO:0000256" key="1">
    <source>
        <dbReference type="ARBA" id="ARBA00004651"/>
    </source>
</evidence>
<dbReference type="InterPro" id="IPR020846">
    <property type="entry name" value="MFS_dom"/>
</dbReference>
<feature type="transmembrane region" description="Helical" evidence="9">
    <location>
        <begin position="111"/>
        <end position="127"/>
    </location>
</feature>
<dbReference type="FunFam" id="1.20.1250.20:FF:000138">
    <property type="entry name" value="Amino acid/peptide transporter"/>
    <property type="match status" value="1"/>
</dbReference>
<organism evidence="11 12">
    <name type="scientific">Pradoshia eiseniae</name>
    <dbReference type="NCBI Taxonomy" id="2064768"/>
    <lineage>
        <taxon>Bacteria</taxon>
        <taxon>Bacillati</taxon>
        <taxon>Bacillota</taxon>
        <taxon>Bacilli</taxon>
        <taxon>Bacillales</taxon>
        <taxon>Bacillaceae</taxon>
        <taxon>Pradoshia</taxon>
    </lineage>
</organism>
<comment type="caution">
    <text evidence="11">The sequence shown here is derived from an EMBL/GenBank/DDBJ whole genome shotgun (WGS) entry which is preliminary data.</text>
</comment>
<dbReference type="Pfam" id="PF00854">
    <property type="entry name" value="PTR2"/>
    <property type="match status" value="2"/>
</dbReference>
<evidence type="ECO:0000256" key="7">
    <source>
        <dbReference type="ARBA" id="ARBA00023136"/>
    </source>
</evidence>
<comment type="subcellular location">
    <subcellularLocation>
        <location evidence="1">Cell membrane</location>
        <topology evidence="1">Multi-pass membrane protein</topology>
    </subcellularLocation>
    <subcellularLocation>
        <location evidence="8">Membrane</location>
        <topology evidence="8">Multi-pass membrane protein</topology>
    </subcellularLocation>
</comment>
<dbReference type="FunFam" id="1.20.1250.20:FF:000146">
    <property type="entry name" value="Amino acid/peptide transporter"/>
    <property type="match status" value="1"/>
</dbReference>
<dbReference type="Proteomes" id="UP000239663">
    <property type="component" value="Unassembled WGS sequence"/>
</dbReference>
<feature type="transmembrane region" description="Helical" evidence="9">
    <location>
        <begin position="425"/>
        <end position="448"/>
    </location>
</feature>
<evidence type="ECO:0000256" key="3">
    <source>
        <dbReference type="ARBA" id="ARBA00022448"/>
    </source>
</evidence>
<dbReference type="RefSeq" id="WP_104850429.1">
    <property type="nucleotide sequence ID" value="NZ_PKOZ01000012.1"/>
</dbReference>
<evidence type="ECO:0000313" key="12">
    <source>
        <dbReference type="Proteomes" id="UP000239663"/>
    </source>
</evidence>
<feature type="transmembrane region" description="Helical" evidence="9">
    <location>
        <begin position="298"/>
        <end position="316"/>
    </location>
</feature>
<evidence type="ECO:0000313" key="11">
    <source>
        <dbReference type="EMBL" id="PQD94262.1"/>
    </source>
</evidence>
<keyword evidence="3 8" id="KW-0813">Transport</keyword>
<feature type="transmembrane region" description="Helical" evidence="9">
    <location>
        <begin position="398"/>
        <end position="419"/>
    </location>
</feature>
<dbReference type="Gene3D" id="1.20.1250.20">
    <property type="entry name" value="MFS general substrate transporter like domains"/>
    <property type="match status" value="2"/>
</dbReference>
<keyword evidence="7 9" id="KW-0472">Membrane</keyword>